<keyword evidence="1" id="KW-0678">Repressor</keyword>
<dbReference type="SMART" id="SM00422">
    <property type="entry name" value="HTH_MERR"/>
    <property type="match status" value="1"/>
</dbReference>
<reference evidence="6 7" key="1">
    <citation type="submission" date="2020-01" db="EMBL/GenBank/DDBJ databases">
        <authorList>
            <person name="Gulvik C.A."/>
            <person name="Batra D.G."/>
        </authorList>
    </citation>
    <scope>NUCLEOTIDE SEQUENCE [LARGE SCALE GENOMIC DNA]</scope>
    <source>
        <strain evidence="6 7">W9323</strain>
    </source>
</reference>
<evidence type="ECO:0000256" key="1">
    <source>
        <dbReference type="ARBA" id="ARBA00022491"/>
    </source>
</evidence>
<keyword evidence="4" id="KW-0804">Transcription</keyword>
<feature type="domain" description="HTH merR-type" evidence="5">
    <location>
        <begin position="24"/>
        <end position="90"/>
    </location>
</feature>
<dbReference type="Gene3D" id="1.10.1660.10">
    <property type="match status" value="1"/>
</dbReference>
<keyword evidence="7" id="KW-1185">Reference proteome</keyword>
<dbReference type="AlphaFoldDB" id="A0A7D4CUS1"/>
<protein>
    <submittedName>
        <fullName evidence="6">MerR family transcriptional regulator</fullName>
    </submittedName>
</protein>
<dbReference type="EMBL" id="CP048104">
    <property type="protein sequence ID" value="QKG83637.1"/>
    <property type="molecule type" value="Genomic_DNA"/>
</dbReference>
<dbReference type="PANTHER" id="PTHR30204:SF69">
    <property type="entry name" value="MERR-FAMILY TRANSCRIPTIONAL REGULATOR"/>
    <property type="match status" value="1"/>
</dbReference>
<keyword evidence="3" id="KW-0238">DNA-binding</keyword>
<dbReference type="InterPro" id="IPR000551">
    <property type="entry name" value="MerR-type_HTH_dom"/>
</dbReference>
<dbReference type="InterPro" id="IPR009061">
    <property type="entry name" value="DNA-bd_dom_put_sf"/>
</dbReference>
<dbReference type="InterPro" id="IPR047057">
    <property type="entry name" value="MerR_fam"/>
</dbReference>
<evidence type="ECO:0000256" key="2">
    <source>
        <dbReference type="ARBA" id="ARBA00023015"/>
    </source>
</evidence>
<dbReference type="GO" id="GO:0003700">
    <property type="term" value="F:DNA-binding transcription factor activity"/>
    <property type="evidence" value="ECO:0007669"/>
    <property type="project" value="InterPro"/>
</dbReference>
<dbReference type="PROSITE" id="PS50937">
    <property type="entry name" value="HTH_MERR_2"/>
    <property type="match status" value="1"/>
</dbReference>
<evidence type="ECO:0000313" key="7">
    <source>
        <dbReference type="Proteomes" id="UP000503088"/>
    </source>
</evidence>
<keyword evidence="2" id="KW-0805">Transcription regulation</keyword>
<dbReference type="RefSeq" id="WP_173220569.1">
    <property type="nucleotide sequence ID" value="NZ_CP048104.1"/>
</dbReference>
<dbReference type="SUPFAM" id="SSF46955">
    <property type="entry name" value="Putative DNA-binding domain"/>
    <property type="match status" value="1"/>
</dbReference>
<organism evidence="6 7">
    <name type="scientific">Kroppenstedtia pulmonis</name>
    <dbReference type="NCBI Taxonomy" id="1380685"/>
    <lineage>
        <taxon>Bacteria</taxon>
        <taxon>Bacillati</taxon>
        <taxon>Bacillota</taxon>
        <taxon>Bacilli</taxon>
        <taxon>Bacillales</taxon>
        <taxon>Thermoactinomycetaceae</taxon>
        <taxon>Kroppenstedtia</taxon>
    </lineage>
</organism>
<gene>
    <name evidence="6" type="ORF">GXN76_03550</name>
</gene>
<evidence type="ECO:0000256" key="4">
    <source>
        <dbReference type="ARBA" id="ARBA00023163"/>
    </source>
</evidence>
<dbReference type="CDD" id="cd01105">
    <property type="entry name" value="HTH_GlnR-like"/>
    <property type="match status" value="1"/>
</dbReference>
<sequence>MNEKDQNLNALLDFDLLKKLVVGIGEVSEITGIPTRKIRYWEEKGAIQSESGAEGSTRRYNYLNVKKMLLIQEMMDEGFTLDAAIKKVEKRMVTLNEAFRKLADMVPDSDDKE</sequence>
<proteinExistence type="predicted"/>
<dbReference type="PANTHER" id="PTHR30204">
    <property type="entry name" value="REDOX-CYCLING DRUG-SENSING TRANSCRIPTIONAL ACTIVATOR SOXR"/>
    <property type="match status" value="1"/>
</dbReference>
<dbReference type="GO" id="GO:0003677">
    <property type="term" value="F:DNA binding"/>
    <property type="evidence" value="ECO:0007669"/>
    <property type="project" value="UniProtKB-KW"/>
</dbReference>
<dbReference type="KEGG" id="kpul:GXN76_03550"/>
<dbReference type="Proteomes" id="UP000503088">
    <property type="component" value="Chromosome"/>
</dbReference>
<evidence type="ECO:0000313" key="6">
    <source>
        <dbReference type="EMBL" id="QKG83637.1"/>
    </source>
</evidence>
<evidence type="ECO:0000256" key="3">
    <source>
        <dbReference type="ARBA" id="ARBA00023125"/>
    </source>
</evidence>
<evidence type="ECO:0000259" key="5">
    <source>
        <dbReference type="PROSITE" id="PS50937"/>
    </source>
</evidence>
<dbReference type="Pfam" id="PF13411">
    <property type="entry name" value="MerR_1"/>
    <property type="match status" value="1"/>
</dbReference>
<accession>A0A7D4CUS1</accession>
<name>A0A7D4CUS1_9BACL</name>